<dbReference type="InterPro" id="IPR023298">
    <property type="entry name" value="ATPase_P-typ_TM_dom_sf"/>
</dbReference>
<dbReference type="OrthoDB" id="137656at2157"/>
<evidence type="ECO:0000313" key="3">
    <source>
        <dbReference type="EMBL" id="AYK15904.1"/>
    </source>
</evidence>
<dbReference type="InterPro" id="IPR058486">
    <property type="entry name" value="DUF8173"/>
</dbReference>
<protein>
    <submittedName>
        <fullName evidence="4">DUF342 domain-containing protein</fullName>
    </submittedName>
</protein>
<name>A0A660HUE9_9EURY</name>
<feature type="transmembrane region" description="Helical" evidence="1">
    <location>
        <begin position="203"/>
        <end position="224"/>
    </location>
</feature>
<reference evidence="3 5" key="1">
    <citation type="journal article" date="2016" name="Int. J. Syst. Evol. Microbiol.">
        <title>Methanosarcina flavescens sp. nov., a methanogenic archaeon isolated from a full-scale anaerobic digester.</title>
        <authorList>
            <person name="Kern T."/>
            <person name="Fischer M.A."/>
            <person name="Deppenmeier U."/>
            <person name="Schmitz R.A."/>
            <person name="Rother M."/>
        </authorList>
    </citation>
    <scope>NUCLEOTIDE SEQUENCE [LARGE SCALE GENOMIC DNA]</scope>
    <source>
        <strain evidence="3 5">E03.2</strain>
    </source>
</reference>
<dbReference type="EMBL" id="CP032683">
    <property type="protein sequence ID" value="AYK15904.1"/>
    <property type="molecule type" value="Genomic_DNA"/>
</dbReference>
<sequence length="355" mass="36640">MKKALVPGLILFIILFAALPYSAGAADEDLLKYTSSGNAFGGGENLQIDEDIQGDLVLAGSRLEINGNTGDDFIGAGGQLIVNGNVSGNIIAAGGSIRINGNVGGDVAAAGGQIFLSRDSVVEGDLLLGGGEITLDGTVNGNGDISAGTLRAGDDFELGGDLRLQAQNYPSNLDDKVGGNLNITQVNATEEQYAGAAGGFSSVLSFIIGLLAALVLGLVLIYFFPGFVRGVADLVKDSPLKTALLGFLALIFLPVLAVILLITIFGWSLSVLIILLLALAVLIATIPVKLLAGELVYNKILKKETGEIAYYLVGAVIFAILYEIPIVGWLIGFIALIIGLGAIIAWLAIRARATG</sequence>
<keyword evidence="1" id="KW-1133">Transmembrane helix</keyword>
<dbReference type="GeneID" id="53688944"/>
<dbReference type="AlphaFoldDB" id="A0A660HUE9"/>
<reference evidence="3" key="2">
    <citation type="submission" date="2018-10" db="EMBL/GenBank/DDBJ databases">
        <authorList>
            <person name="Fischer M.A."/>
            <person name="Kern T."/>
            <person name="Deppenmeier U."/>
            <person name="Schmitz R.A."/>
            <person name="Rother M."/>
        </authorList>
    </citation>
    <scope>NUCLEOTIDE SEQUENCE</scope>
    <source>
        <strain evidence="3">E03.2</strain>
    </source>
</reference>
<keyword evidence="1" id="KW-0812">Transmembrane</keyword>
<feature type="transmembrane region" description="Helical" evidence="1">
    <location>
        <begin position="308"/>
        <end position="324"/>
    </location>
</feature>
<gene>
    <name evidence="3" type="ORF">AOB57_012515</name>
    <name evidence="4" type="ORF">GX302_12180</name>
</gene>
<feature type="transmembrane region" description="Helical" evidence="1">
    <location>
        <begin position="271"/>
        <end position="296"/>
    </location>
</feature>
<dbReference type="Proteomes" id="UP000053087">
    <property type="component" value="Chromosome"/>
</dbReference>
<evidence type="ECO:0000256" key="1">
    <source>
        <dbReference type="SAM" id="Phobius"/>
    </source>
</evidence>
<feature type="transmembrane region" description="Helical" evidence="1">
    <location>
        <begin position="330"/>
        <end position="349"/>
    </location>
</feature>
<dbReference type="EMBL" id="JAAYQL010000073">
    <property type="protein sequence ID" value="NLK33542.1"/>
    <property type="molecule type" value="Genomic_DNA"/>
</dbReference>
<dbReference type="KEGG" id="mfz:AOB57_012515"/>
<dbReference type="Proteomes" id="UP000585579">
    <property type="component" value="Unassembled WGS sequence"/>
</dbReference>
<evidence type="ECO:0000259" key="2">
    <source>
        <dbReference type="Pfam" id="PF26514"/>
    </source>
</evidence>
<feature type="domain" description="DUF8173" evidence="2">
    <location>
        <begin position="185"/>
        <end position="345"/>
    </location>
</feature>
<evidence type="ECO:0000313" key="4">
    <source>
        <dbReference type="EMBL" id="NLK33542.1"/>
    </source>
</evidence>
<dbReference type="SUPFAM" id="SSF81665">
    <property type="entry name" value="Calcium ATPase, transmembrane domain M"/>
    <property type="match status" value="1"/>
</dbReference>
<organism evidence="3 5">
    <name type="scientific">Methanosarcina flavescens</name>
    <dbReference type="NCBI Taxonomy" id="1715806"/>
    <lineage>
        <taxon>Archaea</taxon>
        <taxon>Methanobacteriati</taxon>
        <taxon>Methanobacteriota</taxon>
        <taxon>Stenosarchaea group</taxon>
        <taxon>Methanomicrobia</taxon>
        <taxon>Methanosarcinales</taxon>
        <taxon>Methanosarcinaceae</taxon>
        <taxon>Methanosarcina</taxon>
    </lineage>
</organism>
<dbReference type="RefSeq" id="WP_054297978.1">
    <property type="nucleotide sequence ID" value="NZ_CP032683.1"/>
</dbReference>
<proteinExistence type="predicted"/>
<reference evidence="4 6" key="3">
    <citation type="journal article" date="2020" name="Biotechnol. Biofuels">
        <title>New insights from the biogas microbiome by comprehensive genome-resolved metagenomics of nearly 1600 species originating from multiple anaerobic digesters.</title>
        <authorList>
            <person name="Campanaro S."/>
            <person name="Treu L."/>
            <person name="Rodriguez-R L.M."/>
            <person name="Kovalovszki A."/>
            <person name="Ziels R.M."/>
            <person name="Maus I."/>
            <person name="Zhu X."/>
            <person name="Kougias P.G."/>
            <person name="Basile A."/>
            <person name="Luo G."/>
            <person name="Schluter A."/>
            <person name="Konstantinidis K.T."/>
            <person name="Angelidaki I."/>
        </authorList>
    </citation>
    <scope>NUCLEOTIDE SEQUENCE [LARGE SCALE GENOMIC DNA]</scope>
    <source>
        <strain evidence="4">AS22ysBPME_46</strain>
    </source>
</reference>
<evidence type="ECO:0000313" key="6">
    <source>
        <dbReference type="Proteomes" id="UP000585579"/>
    </source>
</evidence>
<feature type="transmembrane region" description="Helical" evidence="1">
    <location>
        <begin position="244"/>
        <end position="265"/>
    </location>
</feature>
<evidence type="ECO:0000313" key="5">
    <source>
        <dbReference type="Proteomes" id="UP000053087"/>
    </source>
</evidence>
<accession>A0A660HUE9</accession>
<keyword evidence="1" id="KW-0472">Membrane</keyword>
<keyword evidence="5" id="KW-1185">Reference proteome</keyword>
<dbReference type="Pfam" id="PF26514">
    <property type="entry name" value="DUF8173"/>
    <property type="match status" value="1"/>
</dbReference>